<keyword evidence="2 4" id="KW-0472">Membrane</keyword>
<evidence type="ECO:0000259" key="6">
    <source>
        <dbReference type="Pfam" id="PF00593"/>
    </source>
</evidence>
<comment type="subcellular location">
    <subcellularLocation>
        <location evidence="1 4">Cell outer membrane</location>
    </subcellularLocation>
</comment>
<feature type="domain" description="TonB-dependent receptor plug" evidence="7">
    <location>
        <begin position="68"/>
        <end position="186"/>
    </location>
</feature>
<dbReference type="EMBL" id="JARYGZ010000001">
    <property type="protein sequence ID" value="MDH7639320.1"/>
    <property type="molecule type" value="Genomic_DNA"/>
</dbReference>
<name>A0ABT6N245_9SPHN</name>
<protein>
    <submittedName>
        <fullName evidence="8">TonB-dependent receptor</fullName>
    </submittedName>
</protein>
<keyword evidence="9" id="KW-1185">Reference proteome</keyword>
<dbReference type="Gene3D" id="2.40.170.20">
    <property type="entry name" value="TonB-dependent receptor, beta-barrel domain"/>
    <property type="match status" value="1"/>
</dbReference>
<dbReference type="Pfam" id="PF07715">
    <property type="entry name" value="Plug"/>
    <property type="match status" value="1"/>
</dbReference>
<keyword evidence="3" id="KW-0998">Cell outer membrane</keyword>
<keyword evidence="4" id="KW-0798">TonB box</keyword>
<feature type="chain" id="PRO_5045526289" evidence="5">
    <location>
        <begin position="26"/>
        <end position="955"/>
    </location>
</feature>
<proteinExistence type="inferred from homology"/>
<dbReference type="RefSeq" id="WP_281044595.1">
    <property type="nucleotide sequence ID" value="NZ_JARYGZ010000001.1"/>
</dbReference>
<feature type="domain" description="TonB-dependent receptor-like beta-barrel" evidence="6">
    <location>
        <begin position="521"/>
        <end position="915"/>
    </location>
</feature>
<reference evidence="8" key="1">
    <citation type="submission" date="2023-04" db="EMBL/GenBank/DDBJ databases">
        <title>Sphingomonas sp. MAHUQ-71 isolated from rice field.</title>
        <authorList>
            <person name="Huq M.A."/>
        </authorList>
    </citation>
    <scope>NUCLEOTIDE SEQUENCE</scope>
    <source>
        <strain evidence="8">MAHUQ-71</strain>
    </source>
</reference>
<comment type="similarity">
    <text evidence="4">Belongs to the TonB-dependent receptor family.</text>
</comment>
<dbReference type="PANTHER" id="PTHR47234:SF3">
    <property type="entry name" value="SECRETIN_TONB SHORT N-TERMINAL DOMAIN-CONTAINING PROTEIN"/>
    <property type="match status" value="1"/>
</dbReference>
<feature type="signal peptide" evidence="5">
    <location>
        <begin position="1"/>
        <end position="25"/>
    </location>
</feature>
<dbReference type="InterPro" id="IPR036942">
    <property type="entry name" value="Beta-barrel_TonB_sf"/>
</dbReference>
<evidence type="ECO:0000256" key="4">
    <source>
        <dbReference type="RuleBase" id="RU003357"/>
    </source>
</evidence>
<dbReference type="InterPro" id="IPR012910">
    <property type="entry name" value="Plug_dom"/>
</dbReference>
<sequence>MKTQSNMLRLLAGVSALTMSSAAFAQAQATSAPPAETSAAADSASSAPAPAAEIVVTGSRVIKNGSASPTPLTTVSTQALAVASPAGTISDALNNLPVFSGSRNSYSNPGSNATGVQGGNGNANVLNLRNLGTYRTLVLFDGHRIPPTLFNSTVDVDLIPQELIDRVDVVTGGVSAVYGSDAVSGVVNYILNNKFDGFRAHVEGGVSQRGDAGNQDIGGAFGTKVGDRGHFEVSAQHREYDGILDRAYDRSWDNLAAIEGAGTAANPYQLLTNVRLSTYSFGGFINGGALNGMTFNQNGVLSTFNKGTATGSSCCQVGGDGAYQDASMASPSKSTQAFGRFDYDLTDDIHVYVQGALNLKKSVSYTGWNQLAGITMGADNAYLDPVYQAELAAAGQSTFKLNEILQQAPRIQNISKTTQWYVNTGIDGHLGGFKWEATYSHGSSRMKTQVNNQVNLQRLTAAADAVKDGNGNIVCAASLSDPSAYGNCSPIDLFGPSAASAQSLAYVLGSTGFVTHTIQDSADASISGSLFDTWAGPVNVALSGEWRRQSFDAQSFGQTSAYVDCTDLRYCSTTTKTPVYASTFPDSPTVSQSVKEAAIEVDVPLLKDKPFAKSFDVNGAARYTDYSTSGHYATWKVGAVWAINDQLKLRGTLSRDIRAPTLYDLFQPTTTVYGNFTDVSKGVTAYVPSVNIGNPNLTSEVGHTYTLGAVLKPHFVPGLTLTVDYYHTLVTNAISVIQGFNAAVQQGCIQSGGASVYCSLIQRDAAGNATAYYIQPENIARVKTYGWDGEADYSTRIGEHPLNLRLLVNYQPHIYYQQPGIPTIDQGDAGWGLNGLMPSPSVQIAGFVDFKPTDNFTIDLFEHWRNKFRRSGVASQVFADPYVKSYATTNLTLTFDTGSAWVIKDSQFYLSVTNLFDAKPPLSGYYSGSTAAGQSYEFSDDPTGRAFLVGFRIKG</sequence>
<evidence type="ECO:0000256" key="1">
    <source>
        <dbReference type="ARBA" id="ARBA00004442"/>
    </source>
</evidence>
<evidence type="ECO:0000313" key="9">
    <source>
        <dbReference type="Proteomes" id="UP001160625"/>
    </source>
</evidence>
<dbReference type="PANTHER" id="PTHR47234">
    <property type="match status" value="1"/>
</dbReference>
<evidence type="ECO:0000313" key="8">
    <source>
        <dbReference type="EMBL" id="MDH7639320.1"/>
    </source>
</evidence>
<keyword evidence="5" id="KW-0732">Signal</keyword>
<evidence type="ECO:0000256" key="2">
    <source>
        <dbReference type="ARBA" id="ARBA00023136"/>
    </source>
</evidence>
<dbReference type="Proteomes" id="UP001160625">
    <property type="component" value="Unassembled WGS sequence"/>
</dbReference>
<dbReference type="SUPFAM" id="SSF56935">
    <property type="entry name" value="Porins"/>
    <property type="match status" value="1"/>
</dbReference>
<organism evidence="8 9">
    <name type="scientific">Sphingomonas oryzagri</name>
    <dbReference type="NCBI Taxonomy" id="3042314"/>
    <lineage>
        <taxon>Bacteria</taxon>
        <taxon>Pseudomonadati</taxon>
        <taxon>Pseudomonadota</taxon>
        <taxon>Alphaproteobacteria</taxon>
        <taxon>Sphingomonadales</taxon>
        <taxon>Sphingomonadaceae</taxon>
        <taxon>Sphingomonas</taxon>
    </lineage>
</organism>
<evidence type="ECO:0000259" key="7">
    <source>
        <dbReference type="Pfam" id="PF07715"/>
    </source>
</evidence>
<accession>A0ABT6N245</accession>
<dbReference type="Gene3D" id="2.170.130.10">
    <property type="entry name" value="TonB-dependent receptor, plug domain"/>
    <property type="match status" value="1"/>
</dbReference>
<dbReference type="InterPro" id="IPR000531">
    <property type="entry name" value="Beta-barrel_TonB"/>
</dbReference>
<gene>
    <name evidence="8" type="ORF">QGN17_11320</name>
</gene>
<dbReference type="Pfam" id="PF00593">
    <property type="entry name" value="TonB_dep_Rec_b-barrel"/>
    <property type="match status" value="1"/>
</dbReference>
<evidence type="ECO:0000256" key="3">
    <source>
        <dbReference type="ARBA" id="ARBA00023237"/>
    </source>
</evidence>
<dbReference type="InterPro" id="IPR037066">
    <property type="entry name" value="Plug_dom_sf"/>
</dbReference>
<keyword evidence="8" id="KW-0675">Receptor</keyword>
<evidence type="ECO:0000256" key="5">
    <source>
        <dbReference type="SAM" id="SignalP"/>
    </source>
</evidence>
<comment type="caution">
    <text evidence="8">The sequence shown here is derived from an EMBL/GenBank/DDBJ whole genome shotgun (WGS) entry which is preliminary data.</text>
</comment>